<dbReference type="EMBL" id="QFQZ01000004">
    <property type="protein sequence ID" value="PZR36800.1"/>
    <property type="molecule type" value="Genomic_DNA"/>
</dbReference>
<gene>
    <name evidence="2" type="ORF">DI526_02330</name>
</gene>
<feature type="signal peptide" evidence="1">
    <location>
        <begin position="1"/>
        <end position="31"/>
    </location>
</feature>
<accession>A0A2W5VAI0</accession>
<evidence type="ECO:0000313" key="2">
    <source>
        <dbReference type="EMBL" id="PZR36800.1"/>
    </source>
</evidence>
<evidence type="ECO:0000313" key="3">
    <source>
        <dbReference type="Proteomes" id="UP000249393"/>
    </source>
</evidence>
<protein>
    <recommendedName>
        <fullName evidence="4">Aspartyl-trna synthetase</fullName>
    </recommendedName>
</protein>
<proteinExistence type="predicted"/>
<comment type="caution">
    <text evidence="2">The sequence shown here is derived from an EMBL/GenBank/DDBJ whole genome shotgun (WGS) entry which is preliminary data.</text>
</comment>
<dbReference type="AlphaFoldDB" id="A0A2W5VAI0"/>
<keyword evidence="1" id="KW-0732">Signal</keyword>
<dbReference type="Gene3D" id="2.30.30.40">
    <property type="entry name" value="SH3 Domains"/>
    <property type="match status" value="1"/>
</dbReference>
<reference evidence="2 3" key="1">
    <citation type="submission" date="2017-08" db="EMBL/GenBank/DDBJ databases">
        <title>Infants hospitalized years apart are colonized by the same room-sourced microbial strains.</title>
        <authorList>
            <person name="Brooks B."/>
            <person name="Olm M.R."/>
            <person name="Firek B.A."/>
            <person name="Baker R."/>
            <person name="Thomas B.C."/>
            <person name="Morowitz M.J."/>
            <person name="Banfield J.F."/>
        </authorList>
    </citation>
    <scope>NUCLEOTIDE SEQUENCE [LARGE SCALE GENOMIC DNA]</scope>
    <source>
        <strain evidence="2">S2_003_000_R2_4</strain>
    </source>
</reference>
<organism evidence="2 3">
    <name type="scientific">Caulobacter segnis</name>
    <dbReference type="NCBI Taxonomy" id="88688"/>
    <lineage>
        <taxon>Bacteria</taxon>
        <taxon>Pseudomonadati</taxon>
        <taxon>Pseudomonadota</taxon>
        <taxon>Alphaproteobacteria</taxon>
        <taxon>Caulobacterales</taxon>
        <taxon>Caulobacteraceae</taxon>
        <taxon>Caulobacter</taxon>
    </lineage>
</organism>
<dbReference type="Pfam" id="PF06347">
    <property type="entry name" value="SH3_4"/>
    <property type="match status" value="2"/>
</dbReference>
<evidence type="ECO:0008006" key="4">
    <source>
        <dbReference type="Google" id="ProtNLM"/>
    </source>
</evidence>
<sequence>MPSKTEQGSPRMRFVRLLAGLAALAAGHAAAEGPRITPSGLDVPRYVSLKYAEVNARKGPDEAHQLLWIYRAKGLPVQIIAETREWRRICDPEGGVAWVHKRTVDGRRSAMRVQSTSLPLLSAPKDGAKVRAYLKPRAVAALDKCEKGWCRLRADGASGWAREGEIWGADPAVQCRKD</sequence>
<dbReference type="RefSeq" id="WP_304273654.1">
    <property type="nucleotide sequence ID" value="NZ_QFQZ01000004.1"/>
</dbReference>
<evidence type="ECO:0000256" key="1">
    <source>
        <dbReference type="SAM" id="SignalP"/>
    </source>
</evidence>
<dbReference type="Proteomes" id="UP000249393">
    <property type="component" value="Unassembled WGS sequence"/>
</dbReference>
<name>A0A2W5VAI0_9CAUL</name>
<feature type="chain" id="PRO_5015997030" description="Aspartyl-trna synthetase" evidence="1">
    <location>
        <begin position="32"/>
        <end position="178"/>
    </location>
</feature>
<dbReference type="InterPro" id="IPR010466">
    <property type="entry name" value="DUF1058"/>
</dbReference>